<evidence type="ECO:0000256" key="1">
    <source>
        <dbReference type="ARBA" id="ARBA00004417"/>
    </source>
</evidence>
<keyword evidence="9" id="KW-0472">Membrane</keyword>
<comment type="similarity">
    <text evidence="2">Belongs to the ABC transporter superfamily.</text>
</comment>
<dbReference type="InterPro" id="IPR027417">
    <property type="entry name" value="P-loop_NTPase"/>
</dbReference>
<dbReference type="RefSeq" id="WP_090672784.1">
    <property type="nucleotide sequence ID" value="NZ_FNIT01000004.1"/>
</dbReference>
<dbReference type="Proteomes" id="UP000198793">
    <property type="component" value="Unassembled WGS sequence"/>
</dbReference>
<dbReference type="InterPro" id="IPR003439">
    <property type="entry name" value="ABC_transporter-like_ATP-bd"/>
</dbReference>
<dbReference type="OrthoDB" id="7374568at2"/>
<protein>
    <submittedName>
        <fullName evidence="11">Peptide/nickel transport system ATP-binding protein</fullName>
    </submittedName>
</protein>
<keyword evidence="7 11" id="KW-0067">ATP-binding</keyword>
<dbReference type="EMBL" id="FNIT01000004">
    <property type="protein sequence ID" value="SDO16604.1"/>
    <property type="molecule type" value="Genomic_DNA"/>
</dbReference>
<proteinExistence type="inferred from homology"/>
<evidence type="ECO:0000256" key="4">
    <source>
        <dbReference type="ARBA" id="ARBA00022475"/>
    </source>
</evidence>
<keyword evidence="12" id="KW-1185">Reference proteome</keyword>
<name>A0A1H0HC18_9HYPH</name>
<dbReference type="SMART" id="SM00382">
    <property type="entry name" value="AAA"/>
    <property type="match status" value="1"/>
</dbReference>
<reference evidence="11 12" key="1">
    <citation type="submission" date="2016-10" db="EMBL/GenBank/DDBJ databases">
        <authorList>
            <person name="de Groot N.N."/>
        </authorList>
    </citation>
    <scope>NUCLEOTIDE SEQUENCE [LARGE SCALE GENOMIC DNA]</scope>
    <source>
        <strain evidence="12">L7-484,KACC 16230,DSM 25025</strain>
    </source>
</reference>
<dbReference type="Gene3D" id="3.40.50.300">
    <property type="entry name" value="P-loop containing nucleotide triphosphate hydrolases"/>
    <property type="match status" value="1"/>
</dbReference>
<evidence type="ECO:0000259" key="10">
    <source>
        <dbReference type="PROSITE" id="PS50893"/>
    </source>
</evidence>
<sequence>MGHLAIRDLGVEFRRRAGLRRETVVGLGSATLEVRPGEVLALVGASGGGKSLLAHAVLGLLPPNARVRGEVRLDGQPLDEAALRGARGRRLALVPQSPTHLDPLAPVGRQLAWAGRRGGRAVDVGFALAAVGLPAASAALRPAELSGGMARRALLAAALGTGADTILADEPTDGLDPRNAATVLATLRQAADAGGAVLLITHDLALAIPVADRVVTLWDGATLPAEAASAFRGAGDDLRHEGSRRLWQAVPQNGFQAGERVGA</sequence>
<evidence type="ECO:0000256" key="8">
    <source>
        <dbReference type="ARBA" id="ARBA00022967"/>
    </source>
</evidence>
<organism evidence="11 12">
    <name type="scientific">Aureimonas jatrophae</name>
    <dbReference type="NCBI Taxonomy" id="1166073"/>
    <lineage>
        <taxon>Bacteria</taxon>
        <taxon>Pseudomonadati</taxon>
        <taxon>Pseudomonadota</taxon>
        <taxon>Alphaproteobacteria</taxon>
        <taxon>Hyphomicrobiales</taxon>
        <taxon>Aurantimonadaceae</taxon>
        <taxon>Aureimonas</taxon>
    </lineage>
</organism>
<dbReference type="PANTHER" id="PTHR43297:SF14">
    <property type="entry name" value="ATPASE AAA-TYPE CORE DOMAIN-CONTAINING PROTEIN"/>
    <property type="match status" value="1"/>
</dbReference>
<evidence type="ECO:0000256" key="2">
    <source>
        <dbReference type="ARBA" id="ARBA00005417"/>
    </source>
</evidence>
<dbReference type="GO" id="GO:0005524">
    <property type="term" value="F:ATP binding"/>
    <property type="evidence" value="ECO:0007669"/>
    <property type="project" value="UniProtKB-KW"/>
</dbReference>
<dbReference type="InterPro" id="IPR017871">
    <property type="entry name" value="ABC_transporter-like_CS"/>
</dbReference>
<comment type="subcellular location">
    <subcellularLocation>
        <location evidence="1">Cell inner membrane</location>
        <topology evidence="1">Peripheral membrane protein</topology>
    </subcellularLocation>
</comment>
<dbReference type="PANTHER" id="PTHR43297">
    <property type="entry name" value="OLIGOPEPTIDE TRANSPORT ATP-BINDING PROTEIN APPD"/>
    <property type="match status" value="1"/>
</dbReference>
<evidence type="ECO:0000313" key="12">
    <source>
        <dbReference type="Proteomes" id="UP000198793"/>
    </source>
</evidence>
<keyword evidence="6" id="KW-0547">Nucleotide-binding</keyword>
<dbReference type="PROSITE" id="PS00211">
    <property type="entry name" value="ABC_TRANSPORTER_1"/>
    <property type="match status" value="1"/>
</dbReference>
<dbReference type="AlphaFoldDB" id="A0A1H0HC18"/>
<evidence type="ECO:0000256" key="5">
    <source>
        <dbReference type="ARBA" id="ARBA00022519"/>
    </source>
</evidence>
<keyword evidence="3" id="KW-0813">Transport</keyword>
<evidence type="ECO:0000313" key="11">
    <source>
        <dbReference type="EMBL" id="SDO16604.1"/>
    </source>
</evidence>
<keyword evidence="4" id="KW-1003">Cell membrane</keyword>
<evidence type="ECO:0000256" key="6">
    <source>
        <dbReference type="ARBA" id="ARBA00022741"/>
    </source>
</evidence>
<keyword evidence="5" id="KW-0997">Cell inner membrane</keyword>
<dbReference type="GO" id="GO:0005886">
    <property type="term" value="C:plasma membrane"/>
    <property type="evidence" value="ECO:0007669"/>
    <property type="project" value="UniProtKB-SubCell"/>
</dbReference>
<dbReference type="Pfam" id="PF00005">
    <property type="entry name" value="ABC_tran"/>
    <property type="match status" value="1"/>
</dbReference>
<dbReference type="STRING" id="1166073.SAMN05192530_10417"/>
<evidence type="ECO:0000256" key="7">
    <source>
        <dbReference type="ARBA" id="ARBA00022840"/>
    </source>
</evidence>
<gene>
    <name evidence="11" type="ORF">SAMN05192530_10417</name>
</gene>
<dbReference type="InterPro" id="IPR003593">
    <property type="entry name" value="AAA+_ATPase"/>
</dbReference>
<keyword evidence="8" id="KW-1278">Translocase</keyword>
<dbReference type="GO" id="GO:0016887">
    <property type="term" value="F:ATP hydrolysis activity"/>
    <property type="evidence" value="ECO:0007669"/>
    <property type="project" value="InterPro"/>
</dbReference>
<evidence type="ECO:0000256" key="3">
    <source>
        <dbReference type="ARBA" id="ARBA00022448"/>
    </source>
</evidence>
<dbReference type="InterPro" id="IPR050388">
    <property type="entry name" value="ABC_Ni/Peptide_Import"/>
</dbReference>
<evidence type="ECO:0000256" key="9">
    <source>
        <dbReference type="ARBA" id="ARBA00023136"/>
    </source>
</evidence>
<dbReference type="PROSITE" id="PS50893">
    <property type="entry name" value="ABC_TRANSPORTER_2"/>
    <property type="match status" value="1"/>
</dbReference>
<dbReference type="SUPFAM" id="SSF52540">
    <property type="entry name" value="P-loop containing nucleoside triphosphate hydrolases"/>
    <property type="match status" value="1"/>
</dbReference>
<accession>A0A1H0HC18</accession>
<feature type="domain" description="ABC transporter" evidence="10">
    <location>
        <begin position="6"/>
        <end position="244"/>
    </location>
</feature>